<dbReference type="GO" id="GO:0005524">
    <property type="term" value="F:ATP binding"/>
    <property type="evidence" value="ECO:0007669"/>
    <property type="project" value="InterPro"/>
</dbReference>
<dbReference type="EMBL" id="PGTN01001087">
    <property type="protein sequence ID" value="PJF45441.1"/>
    <property type="molecule type" value="Genomic_DNA"/>
</dbReference>
<evidence type="ECO:0000259" key="3">
    <source>
        <dbReference type="Pfam" id="PF00005"/>
    </source>
</evidence>
<dbReference type="GO" id="GO:0016887">
    <property type="term" value="F:ATP hydrolysis activity"/>
    <property type="evidence" value="ECO:0007669"/>
    <property type="project" value="InterPro"/>
</dbReference>
<protein>
    <recommendedName>
        <fullName evidence="3">ABC transporter domain-containing protein</fullName>
    </recommendedName>
</protein>
<gene>
    <name evidence="4" type="ORF">CUN48_18865</name>
</gene>
<keyword evidence="2" id="KW-1278">Translocase</keyword>
<dbReference type="AlphaFoldDB" id="A0A2M8Q6L1"/>
<reference evidence="4 5" key="1">
    <citation type="submission" date="2017-11" db="EMBL/GenBank/DDBJ databases">
        <title>Evolution of Phototrophy in the Chloroflexi Phylum Driven by Horizontal Gene Transfer.</title>
        <authorList>
            <person name="Ward L.M."/>
            <person name="Hemp J."/>
            <person name="Shih P.M."/>
            <person name="Mcglynn S.E."/>
            <person name="Fischer W."/>
        </authorList>
    </citation>
    <scope>NUCLEOTIDE SEQUENCE [LARGE SCALE GENOMIC DNA]</scope>
    <source>
        <strain evidence="4">JP3_7</strain>
    </source>
</reference>
<dbReference type="SUPFAM" id="SSF52540">
    <property type="entry name" value="P-loop containing nucleoside triphosphate hydrolases"/>
    <property type="match status" value="1"/>
</dbReference>
<name>A0A2M8Q6L1_9CHLR</name>
<organism evidence="4 5">
    <name type="scientific">Candidatus Thermofonsia Clade 3 bacterium</name>
    <dbReference type="NCBI Taxonomy" id="2364212"/>
    <lineage>
        <taxon>Bacteria</taxon>
        <taxon>Bacillati</taxon>
        <taxon>Chloroflexota</taxon>
        <taxon>Candidatus Thermofontia</taxon>
        <taxon>Candidatus Thermofonsia Clade 3</taxon>
    </lineage>
</organism>
<comment type="caution">
    <text evidence="4">The sequence shown here is derived from an EMBL/GenBank/DDBJ whole genome shotgun (WGS) entry which is preliminary data.</text>
</comment>
<dbReference type="Pfam" id="PF00005">
    <property type="entry name" value="ABC_tran"/>
    <property type="match status" value="1"/>
</dbReference>
<dbReference type="InterPro" id="IPR027417">
    <property type="entry name" value="P-loop_NTPase"/>
</dbReference>
<dbReference type="Gene3D" id="3.40.50.300">
    <property type="entry name" value="P-loop containing nucleotide triphosphate hydrolases"/>
    <property type="match status" value="1"/>
</dbReference>
<feature type="domain" description="ABC transporter" evidence="3">
    <location>
        <begin position="49"/>
        <end position="110"/>
    </location>
</feature>
<dbReference type="PANTHER" id="PTHR42794">
    <property type="entry name" value="HEMIN IMPORT ATP-BINDING PROTEIN HMUV"/>
    <property type="match status" value="1"/>
</dbReference>
<dbReference type="PANTHER" id="PTHR42794:SF1">
    <property type="entry name" value="HEMIN IMPORT ATP-BINDING PROTEIN HMUV"/>
    <property type="match status" value="1"/>
</dbReference>
<evidence type="ECO:0000256" key="2">
    <source>
        <dbReference type="ARBA" id="ARBA00022967"/>
    </source>
</evidence>
<accession>A0A2M8Q6L1</accession>
<dbReference type="Proteomes" id="UP000230790">
    <property type="component" value="Unassembled WGS sequence"/>
</dbReference>
<feature type="non-terminal residue" evidence="4">
    <location>
        <position position="117"/>
    </location>
</feature>
<keyword evidence="1" id="KW-0813">Transport</keyword>
<evidence type="ECO:0000256" key="1">
    <source>
        <dbReference type="ARBA" id="ARBA00022448"/>
    </source>
</evidence>
<proteinExistence type="predicted"/>
<sequence>MIANSLAWLHNRKSALKSCIADECAAVRAVELTTGYRNGKSQRVVHCGLNLNLSRGKLTALLGPNGAGKSTLMRTLCGLQPPLAGAVWIDGEPLHALSPERRARKLAVVLTDRVDIG</sequence>
<evidence type="ECO:0000313" key="4">
    <source>
        <dbReference type="EMBL" id="PJF45441.1"/>
    </source>
</evidence>
<dbReference type="InterPro" id="IPR003439">
    <property type="entry name" value="ABC_transporter-like_ATP-bd"/>
</dbReference>
<evidence type="ECO:0000313" key="5">
    <source>
        <dbReference type="Proteomes" id="UP000230790"/>
    </source>
</evidence>